<dbReference type="InterPro" id="IPR050708">
    <property type="entry name" value="T6SS_VgrG/RHS"/>
</dbReference>
<accession>A0A2G8JVR7</accession>
<sequence length="801" mass="88530">MDHIPAAGAPLFLTEQYIASFEDDTRLTFECNGDNRPVEVISSFGSSLTVSYTASGFVQLVEAWDRRGNMYSSASYTYDLTESFLLSASVNGDTVSYTYESDGAVSSFTDANGVKAAYSYNAYGILDSVKVLDPNGEIFAESIITDLRDGRVNVIDYPSNLTTDFTYDISGNTGYIHIRGESAVRVVQDNNGGSTTLIGDHVAERREYDIEQNIHRVYDGNDDVITFTRTSFQPFTEYIDGNNNRYEYNLDEETNTASIVYPDGTFENRTFDENGFLVGGRDRNGLTSSFQVNEEGITVERANEQDDDVFFMYNDRGLVTEATNGVGTIKITYTSSGAPRTVQYPDGKTFTYDYDDQDRRIAIRDGEGYHSKYSYDTLNRVINVTDGQTGLNLVNVEYDQRGPISKRTFPNGCETSYAYKTGGSILTRVLNFCGSTVVSQFDYGYNQRFLRQEINTTQGTWNVRYDGADQIRSWSDPQGNEVSIAYDGAGNRRSMDVNGDVTSYVVNSLNQYEQIGDVAVMNDENGNIIEMQDTISSASYEFNVYNQITASSQMGGEDCVYNYNAMGVLHETICAGVSTRYYMDLFGEIDANVLIEVSEDKSINYFHASNIGLVGYQEGSDFFFYNFDGVGISQKFVPLCKEQSIFLCRSRRNISISSTILTCHGKAAIGAVVGLGTYAVSQTVSCQSLTWEGAAWAAVTGGLPLGKVVGLAPRLNGLLRNAVSRVPLKRAFNSNFLRSTRRFLGRVGSRARRLVSSERGQKFTEEFVGNAIGDGLTATFSDAEFNPYSTIGHGVIGGELR</sequence>
<protein>
    <submittedName>
        <fullName evidence="3">RHS Repeat family</fullName>
    </submittedName>
</protein>
<dbReference type="InterPro" id="IPR056823">
    <property type="entry name" value="TEN-like_YD-shell"/>
</dbReference>
<evidence type="ECO:0000256" key="1">
    <source>
        <dbReference type="ARBA" id="ARBA00022737"/>
    </source>
</evidence>
<name>A0A2G8JVR7_STIJA</name>
<dbReference type="AlphaFoldDB" id="A0A2G8JVR7"/>
<evidence type="ECO:0000313" key="4">
    <source>
        <dbReference type="Proteomes" id="UP000230750"/>
    </source>
</evidence>
<gene>
    <name evidence="3" type="ORF">BSL78_23285</name>
</gene>
<keyword evidence="1" id="KW-0677">Repeat</keyword>
<reference evidence="3 4" key="1">
    <citation type="journal article" date="2017" name="PLoS Biol.">
        <title>The sea cucumber genome provides insights into morphological evolution and visceral regeneration.</title>
        <authorList>
            <person name="Zhang X."/>
            <person name="Sun L."/>
            <person name="Yuan J."/>
            <person name="Sun Y."/>
            <person name="Gao Y."/>
            <person name="Zhang L."/>
            <person name="Li S."/>
            <person name="Dai H."/>
            <person name="Hamel J.F."/>
            <person name="Liu C."/>
            <person name="Yu Y."/>
            <person name="Liu S."/>
            <person name="Lin W."/>
            <person name="Guo K."/>
            <person name="Jin S."/>
            <person name="Xu P."/>
            <person name="Storey K.B."/>
            <person name="Huan P."/>
            <person name="Zhang T."/>
            <person name="Zhou Y."/>
            <person name="Zhang J."/>
            <person name="Lin C."/>
            <person name="Li X."/>
            <person name="Xing L."/>
            <person name="Huo D."/>
            <person name="Sun M."/>
            <person name="Wang L."/>
            <person name="Mercier A."/>
            <person name="Li F."/>
            <person name="Yang H."/>
            <person name="Xiang J."/>
        </authorList>
    </citation>
    <scope>NUCLEOTIDE SEQUENCE [LARGE SCALE GENOMIC DNA]</scope>
    <source>
        <strain evidence="3">Shaxun</strain>
        <tissue evidence="3">Muscle</tissue>
    </source>
</reference>
<dbReference type="PANTHER" id="PTHR32305">
    <property type="match status" value="1"/>
</dbReference>
<dbReference type="Gene3D" id="2.180.10.10">
    <property type="entry name" value="RHS repeat-associated core"/>
    <property type="match status" value="1"/>
</dbReference>
<feature type="domain" description="Teneurin-like YD-shell" evidence="2">
    <location>
        <begin position="311"/>
        <end position="428"/>
    </location>
</feature>
<dbReference type="EMBL" id="MRZV01001191">
    <property type="protein sequence ID" value="PIK39867.1"/>
    <property type="molecule type" value="Genomic_DNA"/>
</dbReference>
<proteinExistence type="predicted"/>
<comment type="caution">
    <text evidence="3">The sequence shown here is derived from an EMBL/GenBank/DDBJ whole genome shotgun (WGS) entry which is preliminary data.</text>
</comment>
<dbReference type="Proteomes" id="UP000230750">
    <property type="component" value="Unassembled WGS sequence"/>
</dbReference>
<keyword evidence="4" id="KW-1185">Reference proteome</keyword>
<evidence type="ECO:0000259" key="2">
    <source>
        <dbReference type="Pfam" id="PF25023"/>
    </source>
</evidence>
<dbReference type="PANTHER" id="PTHR32305:SF15">
    <property type="entry name" value="PROTEIN RHSA-RELATED"/>
    <property type="match status" value="1"/>
</dbReference>
<dbReference type="Pfam" id="PF25023">
    <property type="entry name" value="TEN_YD-shell"/>
    <property type="match status" value="1"/>
</dbReference>
<organism evidence="3 4">
    <name type="scientific">Stichopus japonicus</name>
    <name type="common">Sea cucumber</name>
    <dbReference type="NCBI Taxonomy" id="307972"/>
    <lineage>
        <taxon>Eukaryota</taxon>
        <taxon>Metazoa</taxon>
        <taxon>Echinodermata</taxon>
        <taxon>Eleutherozoa</taxon>
        <taxon>Echinozoa</taxon>
        <taxon>Holothuroidea</taxon>
        <taxon>Aspidochirotacea</taxon>
        <taxon>Aspidochirotida</taxon>
        <taxon>Stichopodidae</taxon>
        <taxon>Apostichopus</taxon>
    </lineage>
</organism>
<evidence type="ECO:0000313" key="3">
    <source>
        <dbReference type="EMBL" id="PIK39867.1"/>
    </source>
</evidence>